<evidence type="ECO:0000313" key="2">
    <source>
        <dbReference type="Proteomes" id="UP000499080"/>
    </source>
</evidence>
<proteinExistence type="predicted"/>
<dbReference type="Proteomes" id="UP000499080">
    <property type="component" value="Unassembled WGS sequence"/>
</dbReference>
<protein>
    <submittedName>
        <fullName evidence="1">Uncharacterized protein</fullName>
    </submittedName>
</protein>
<sequence length="90" mass="10118">MVTNAAWIHSLSSSNGFGSRGTKTRFLMYTQGRSHKALNQVTWGAEGKRDGGLGVLIILINTLNPPMRKFIFHVSTNVNVPMRRLHLVRR</sequence>
<keyword evidence="2" id="KW-1185">Reference proteome</keyword>
<name>A0A4Y2IVA9_ARAVE</name>
<reference evidence="1 2" key="1">
    <citation type="journal article" date="2019" name="Sci. Rep.">
        <title>Orb-weaving spider Araneus ventricosus genome elucidates the spidroin gene catalogue.</title>
        <authorList>
            <person name="Kono N."/>
            <person name="Nakamura H."/>
            <person name="Ohtoshi R."/>
            <person name="Moran D.A.P."/>
            <person name="Shinohara A."/>
            <person name="Yoshida Y."/>
            <person name="Fujiwara M."/>
            <person name="Mori M."/>
            <person name="Tomita M."/>
            <person name="Arakawa K."/>
        </authorList>
    </citation>
    <scope>NUCLEOTIDE SEQUENCE [LARGE SCALE GENOMIC DNA]</scope>
</reference>
<evidence type="ECO:0000313" key="1">
    <source>
        <dbReference type="EMBL" id="GBM81504.1"/>
    </source>
</evidence>
<gene>
    <name evidence="1" type="ORF">AVEN_227762_1</name>
</gene>
<dbReference type="AlphaFoldDB" id="A0A4Y2IVA9"/>
<organism evidence="1 2">
    <name type="scientific">Araneus ventricosus</name>
    <name type="common">Orbweaver spider</name>
    <name type="synonym">Epeira ventricosa</name>
    <dbReference type="NCBI Taxonomy" id="182803"/>
    <lineage>
        <taxon>Eukaryota</taxon>
        <taxon>Metazoa</taxon>
        <taxon>Ecdysozoa</taxon>
        <taxon>Arthropoda</taxon>
        <taxon>Chelicerata</taxon>
        <taxon>Arachnida</taxon>
        <taxon>Araneae</taxon>
        <taxon>Araneomorphae</taxon>
        <taxon>Entelegynae</taxon>
        <taxon>Araneoidea</taxon>
        <taxon>Araneidae</taxon>
        <taxon>Araneus</taxon>
    </lineage>
</organism>
<dbReference type="EMBL" id="BGPR01002952">
    <property type="protein sequence ID" value="GBM81504.1"/>
    <property type="molecule type" value="Genomic_DNA"/>
</dbReference>
<accession>A0A4Y2IVA9</accession>
<comment type="caution">
    <text evidence="1">The sequence shown here is derived from an EMBL/GenBank/DDBJ whole genome shotgun (WGS) entry which is preliminary data.</text>
</comment>